<name>A0A9D4WG69_PEA</name>
<sequence>MVGLVEGLTVVVVAIRILARVPFYIHLKLEVVCRSWKAAVRSPELSKYDKKLFHLRIFWITLPVLPSKIRHLAHYGVASISGKLFVIYGGSDVVDPPTGDHDGCFATDKVWSYDSIEFTNCRKTIPQAEIYDPEKDFWSPILDLHRNHNSSYSGIVIGGKRNVLHQEMSTVQVLDNAGASWDQTDADLPFISCQDPVTLLTGITFATKSSPETGIFFPRSFAHSIMETEKSM</sequence>
<dbReference type="InterPro" id="IPR001810">
    <property type="entry name" value="F-box_dom"/>
</dbReference>
<dbReference type="EMBL" id="JAMSHJ010000006">
    <property type="protein sequence ID" value="KAI5402178.1"/>
    <property type="molecule type" value="Genomic_DNA"/>
</dbReference>
<evidence type="ECO:0000313" key="4">
    <source>
        <dbReference type="EMBL" id="KAI5402178.1"/>
    </source>
</evidence>
<evidence type="ECO:0000313" key="5">
    <source>
        <dbReference type="Proteomes" id="UP001058974"/>
    </source>
</evidence>
<dbReference type="Gramene" id="Psat06G0658600-T1">
    <property type="protein sequence ID" value="KAI5402178.1"/>
    <property type="gene ID" value="KIW84_066586"/>
</dbReference>
<dbReference type="InterPro" id="IPR015915">
    <property type="entry name" value="Kelch-typ_b-propeller"/>
</dbReference>
<keyword evidence="1" id="KW-0880">Kelch repeat</keyword>
<dbReference type="SUPFAM" id="SSF117281">
    <property type="entry name" value="Kelch motif"/>
    <property type="match status" value="1"/>
</dbReference>
<dbReference type="Pfam" id="PF00646">
    <property type="entry name" value="F-box"/>
    <property type="match status" value="1"/>
</dbReference>
<evidence type="ECO:0000256" key="1">
    <source>
        <dbReference type="ARBA" id="ARBA00022441"/>
    </source>
</evidence>
<feature type="domain" description="F-box" evidence="3">
    <location>
        <begin position="15"/>
        <end position="45"/>
    </location>
</feature>
<keyword evidence="2" id="KW-0677">Repeat</keyword>
<evidence type="ECO:0000259" key="3">
    <source>
        <dbReference type="Pfam" id="PF00646"/>
    </source>
</evidence>
<proteinExistence type="predicted"/>
<dbReference type="Proteomes" id="UP001058974">
    <property type="component" value="Chromosome 6"/>
</dbReference>
<organism evidence="4 5">
    <name type="scientific">Pisum sativum</name>
    <name type="common">Garden pea</name>
    <name type="synonym">Lathyrus oleraceus</name>
    <dbReference type="NCBI Taxonomy" id="3888"/>
    <lineage>
        <taxon>Eukaryota</taxon>
        <taxon>Viridiplantae</taxon>
        <taxon>Streptophyta</taxon>
        <taxon>Embryophyta</taxon>
        <taxon>Tracheophyta</taxon>
        <taxon>Spermatophyta</taxon>
        <taxon>Magnoliopsida</taxon>
        <taxon>eudicotyledons</taxon>
        <taxon>Gunneridae</taxon>
        <taxon>Pentapetalae</taxon>
        <taxon>rosids</taxon>
        <taxon>fabids</taxon>
        <taxon>Fabales</taxon>
        <taxon>Fabaceae</taxon>
        <taxon>Papilionoideae</taxon>
        <taxon>50 kb inversion clade</taxon>
        <taxon>NPAAA clade</taxon>
        <taxon>Hologalegina</taxon>
        <taxon>IRL clade</taxon>
        <taxon>Fabeae</taxon>
        <taxon>Lathyrus</taxon>
    </lineage>
</organism>
<comment type="caution">
    <text evidence="4">The sequence shown here is derived from an EMBL/GenBank/DDBJ whole genome shotgun (WGS) entry which is preliminary data.</text>
</comment>
<keyword evidence="5" id="KW-1185">Reference proteome</keyword>
<dbReference type="Gene3D" id="2.120.10.80">
    <property type="entry name" value="Kelch-type beta propeller"/>
    <property type="match status" value="1"/>
</dbReference>
<gene>
    <name evidence="4" type="ORF">KIW84_066586</name>
</gene>
<evidence type="ECO:0000256" key="2">
    <source>
        <dbReference type="ARBA" id="ARBA00022737"/>
    </source>
</evidence>
<reference evidence="4 5" key="1">
    <citation type="journal article" date="2022" name="Nat. Genet.">
        <title>Improved pea reference genome and pan-genome highlight genomic features and evolutionary characteristics.</title>
        <authorList>
            <person name="Yang T."/>
            <person name="Liu R."/>
            <person name="Luo Y."/>
            <person name="Hu S."/>
            <person name="Wang D."/>
            <person name="Wang C."/>
            <person name="Pandey M.K."/>
            <person name="Ge S."/>
            <person name="Xu Q."/>
            <person name="Li N."/>
            <person name="Li G."/>
            <person name="Huang Y."/>
            <person name="Saxena R.K."/>
            <person name="Ji Y."/>
            <person name="Li M."/>
            <person name="Yan X."/>
            <person name="He Y."/>
            <person name="Liu Y."/>
            <person name="Wang X."/>
            <person name="Xiang C."/>
            <person name="Varshney R.K."/>
            <person name="Ding H."/>
            <person name="Gao S."/>
            <person name="Zong X."/>
        </authorList>
    </citation>
    <scope>NUCLEOTIDE SEQUENCE [LARGE SCALE GENOMIC DNA]</scope>
    <source>
        <strain evidence="4 5">cv. Zhongwan 6</strain>
    </source>
</reference>
<dbReference type="AlphaFoldDB" id="A0A9D4WG69"/>
<protein>
    <recommendedName>
        <fullName evidence="3">F-box domain-containing protein</fullName>
    </recommendedName>
</protein>
<dbReference type="PANTHER" id="PTHR46344:SF21">
    <property type="entry name" value="F-BOX_KELCH-REPEAT PROTEIN SKIP30 ISOFORM X2"/>
    <property type="match status" value="1"/>
</dbReference>
<dbReference type="PANTHER" id="PTHR46344">
    <property type="entry name" value="OS02G0202900 PROTEIN"/>
    <property type="match status" value="1"/>
</dbReference>
<accession>A0A9D4WG69</accession>